<dbReference type="GO" id="GO:0055070">
    <property type="term" value="P:copper ion homeostasis"/>
    <property type="evidence" value="ECO:0007669"/>
    <property type="project" value="InterPro"/>
</dbReference>
<keyword evidence="4" id="KW-1185">Reference proteome</keyword>
<feature type="region of interest" description="Disordered" evidence="2">
    <location>
        <begin position="293"/>
        <end position="315"/>
    </location>
</feature>
<proteinExistence type="predicted"/>
<accession>A0A5S5CQK7</accession>
<reference evidence="3 4" key="1">
    <citation type="submission" date="2019-07" db="EMBL/GenBank/DDBJ databases">
        <title>Genomic Encyclopedia of Archaeal and Bacterial Type Strains, Phase II (KMG-II): from individual species to whole genera.</title>
        <authorList>
            <person name="Goeker M."/>
        </authorList>
    </citation>
    <scope>NUCLEOTIDE SEQUENCE [LARGE SCALE GENOMIC DNA]</scope>
    <source>
        <strain evidence="3 4">DSM 46842</strain>
    </source>
</reference>
<comment type="caution">
    <text evidence="3">The sequence shown here is derived from an EMBL/GenBank/DDBJ whole genome shotgun (WGS) entry which is preliminary data.</text>
</comment>
<protein>
    <submittedName>
        <fullName evidence="3">Copper transport outer membrane protein MctB</fullName>
    </submittedName>
</protein>
<organism evidence="3 4">
    <name type="scientific">Blastococcus xanthinilyticus</name>
    <dbReference type="NCBI Taxonomy" id="1564164"/>
    <lineage>
        <taxon>Bacteria</taxon>
        <taxon>Bacillati</taxon>
        <taxon>Actinomycetota</taxon>
        <taxon>Actinomycetes</taxon>
        <taxon>Geodermatophilales</taxon>
        <taxon>Geodermatophilaceae</taxon>
        <taxon>Blastococcus</taxon>
    </lineage>
</organism>
<dbReference type="InterPro" id="IPR021522">
    <property type="entry name" value="MctB"/>
</dbReference>
<dbReference type="EMBL" id="VNHW01000021">
    <property type="protein sequence ID" value="TYP81976.1"/>
    <property type="molecule type" value="Genomic_DNA"/>
</dbReference>
<keyword evidence="1" id="KW-0175">Coiled coil</keyword>
<name>A0A5S5CQK7_9ACTN</name>
<evidence type="ECO:0000313" key="4">
    <source>
        <dbReference type="Proteomes" id="UP000322499"/>
    </source>
</evidence>
<gene>
    <name evidence="3" type="ORF">BD833_12126</name>
</gene>
<dbReference type="Pfam" id="PF11382">
    <property type="entry name" value="MctB"/>
    <property type="match status" value="1"/>
</dbReference>
<dbReference type="GO" id="GO:0016020">
    <property type="term" value="C:membrane"/>
    <property type="evidence" value="ECO:0007669"/>
    <property type="project" value="InterPro"/>
</dbReference>
<evidence type="ECO:0000256" key="1">
    <source>
        <dbReference type="SAM" id="Coils"/>
    </source>
</evidence>
<dbReference type="RefSeq" id="WP_166535151.1">
    <property type="nucleotide sequence ID" value="NZ_VNHW01000021.1"/>
</dbReference>
<dbReference type="AlphaFoldDB" id="A0A5S5CQK7"/>
<feature type="compositionally biased region" description="Pro residues" evidence="2">
    <location>
        <begin position="306"/>
        <end position="315"/>
    </location>
</feature>
<evidence type="ECO:0000256" key="2">
    <source>
        <dbReference type="SAM" id="MobiDB-lite"/>
    </source>
</evidence>
<dbReference type="Proteomes" id="UP000322499">
    <property type="component" value="Unassembled WGS sequence"/>
</dbReference>
<sequence length="315" mass="31742">MIDFRYHLVSLIAVFLAVALGIVIGTTALNEPIQADIEGQVAELEQDKRALEDRTQELQAQLDTSSAFEEAVAGPLVEGTLTDRSVVLLPTNETVTPEVVEDVTALVAEAGGTVSGVVRLEPEYSDPATASALESYVTGSGLPAGVQLPPDGDADALVASLLSQVLVIPPGGPVPDAAALSSVLAGLQSLDVLVAEGASVSPADHAIVLTGDGFTGDDAERRNAALVELVTALDSTGAGAVVSGDAPSARENGLIGVIRADPALAAAVSTIDNIGTVVGRISTVLALGQESQGTSGMYGTGEDTQPVPPLPAPAQ</sequence>
<feature type="coiled-coil region" evidence="1">
    <location>
        <begin position="34"/>
        <end position="61"/>
    </location>
</feature>
<evidence type="ECO:0000313" key="3">
    <source>
        <dbReference type="EMBL" id="TYP81976.1"/>
    </source>
</evidence>